<gene>
    <name evidence="5" type="ORF">FIB18_19680</name>
    <name evidence="4" type="ORF">GGQ79_004172</name>
</gene>
<dbReference type="InterPro" id="IPR013094">
    <property type="entry name" value="AB_hydrolase_3"/>
</dbReference>
<dbReference type="AlphaFoldDB" id="A0A5C5CE88"/>
<dbReference type="InterPro" id="IPR002168">
    <property type="entry name" value="Lipase_GDXG_HIS_AS"/>
</dbReference>
<evidence type="ECO:0000259" key="3">
    <source>
        <dbReference type="Pfam" id="PF07859"/>
    </source>
</evidence>
<dbReference type="PANTHER" id="PTHR48081">
    <property type="entry name" value="AB HYDROLASE SUPERFAMILY PROTEIN C4A8.06C"/>
    <property type="match status" value="1"/>
</dbReference>
<evidence type="ECO:0000313" key="6">
    <source>
        <dbReference type="Proteomes" id="UP000313390"/>
    </source>
</evidence>
<dbReference type="Pfam" id="PF07859">
    <property type="entry name" value="Abhydrolase_3"/>
    <property type="match status" value="1"/>
</dbReference>
<comment type="similarity">
    <text evidence="1">Belongs to the 'GDXG' lipolytic enzyme family.</text>
</comment>
<dbReference type="EMBL" id="JACIEX010000012">
    <property type="protein sequence ID" value="MBB4095620.1"/>
    <property type="molecule type" value="Genomic_DNA"/>
</dbReference>
<evidence type="ECO:0000256" key="2">
    <source>
        <dbReference type="ARBA" id="ARBA00022801"/>
    </source>
</evidence>
<name>A0A5C5CE88_9HYPH</name>
<organism evidence="5 6">
    <name type="scientific">Brucella pecoris</name>
    <dbReference type="NCBI Taxonomy" id="867683"/>
    <lineage>
        <taxon>Bacteria</taxon>
        <taxon>Pseudomonadati</taxon>
        <taxon>Pseudomonadota</taxon>
        <taxon>Alphaproteobacteria</taxon>
        <taxon>Hyphomicrobiales</taxon>
        <taxon>Brucellaceae</taxon>
        <taxon>Brucella/Ochrobactrum group</taxon>
        <taxon>Brucella</taxon>
    </lineage>
</organism>
<proteinExistence type="inferred from homology"/>
<dbReference type="RefSeq" id="WP_140022311.1">
    <property type="nucleotide sequence ID" value="NZ_JACIEX010000012.1"/>
</dbReference>
<feature type="domain" description="Alpha/beta hydrolase fold-3" evidence="3">
    <location>
        <begin position="95"/>
        <end position="300"/>
    </location>
</feature>
<keyword evidence="7" id="KW-1185">Reference proteome</keyword>
<keyword evidence="2 5" id="KW-0378">Hydrolase</keyword>
<dbReference type="PROSITE" id="PS01173">
    <property type="entry name" value="LIPASE_GDXG_HIS"/>
    <property type="match status" value="1"/>
</dbReference>
<reference evidence="4 7" key="3">
    <citation type="submission" date="2020-08" db="EMBL/GenBank/DDBJ databases">
        <title>Genomic Encyclopedia of Type Strains, Phase IV (KMG-IV): sequencing the most valuable type-strain genomes for metagenomic binning, comparative biology and taxonomic classification.</title>
        <authorList>
            <person name="Goeker M."/>
        </authorList>
    </citation>
    <scope>NUCLEOTIDE SEQUENCE [LARGE SCALE GENOMIC DNA]</scope>
    <source>
        <strain evidence="4 7">DSM 23868</strain>
    </source>
</reference>
<dbReference type="Proteomes" id="UP000313390">
    <property type="component" value="Unassembled WGS sequence"/>
</dbReference>
<dbReference type="EMBL" id="VEWK01000012">
    <property type="protein sequence ID" value="TNV09669.1"/>
    <property type="molecule type" value="Genomic_DNA"/>
</dbReference>
<dbReference type="GO" id="GO:0016787">
    <property type="term" value="F:hydrolase activity"/>
    <property type="evidence" value="ECO:0007669"/>
    <property type="project" value="UniProtKB-KW"/>
</dbReference>
<sequence length="333" mass="36649">MNKTILAAQPEHELSPIDEEIGLFLAKMRESWAKHPSLLSVSTAEARKIAEIVREPFRRGGPDIADIRDLSIPTRHGAMRARLYNPGVGDEAPLLVYLHGGGFTLFSIDTHDRLMREYAAAARVKVLGLDYYLSPEHKYPVAIDQVEDTLHWLKTADIGIALDRVAIGGDSAGGNISMAVAIRLRENGEGEFLKGVLFNYAGFATECSDEAEALHGGPGSVMDREEINYYYANYTRSVEDLVSPEIYSLKARVHDLPPTFFVIPDRDIIADNSYAMVAKLQDAGAQPDYKIYRGATHSFLEAMSMSGLAREAIADGARFVAMVLKSQEEGSAR</sequence>
<reference evidence="5" key="2">
    <citation type="submission" date="2019-06" db="EMBL/GenBank/DDBJ databases">
        <authorList>
            <person name="Hu M."/>
        </authorList>
    </citation>
    <scope>NUCLEOTIDE SEQUENCE</scope>
    <source>
        <strain evidence="5">08RB2639</strain>
    </source>
</reference>
<comment type="caution">
    <text evidence="5">The sequence shown here is derived from an EMBL/GenBank/DDBJ whole genome shotgun (WGS) entry which is preliminary data.</text>
</comment>
<dbReference type="OrthoDB" id="9806180at2"/>
<dbReference type="InterPro" id="IPR029058">
    <property type="entry name" value="AB_hydrolase_fold"/>
</dbReference>
<protein>
    <submittedName>
        <fullName evidence="4">Acetyl esterase</fullName>
        <ecNumber evidence="4">3.1.1.-</ecNumber>
    </submittedName>
    <submittedName>
        <fullName evidence="5">Steryl acetyl hydrolase</fullName>
    </submittedName>
</protein>
<dbReference type="SUPFAM" id="SSF53474">
    <property type="entry name" value="alpha/beta-Hydrolases"/>
    <property type="match status" value="1"/>
</dbReference>
<evidence type="ECO:0000313" key="5">
    <source>
        <dbReference type="EMBL" id="TNV09669.1"/>
    </source>
</evidence>
<evidence type="ECO:0000313" key="4">
    <source>
        <dbReference type="EMBL" id="MBB4095620.1"/>
    </source>
</evidence>
<evidence type="ECO:0000313" key="7">
    <source>
        <dbReference type="Proteomes" id="UP000553980"/>
    </source>
</evidence>
<dbReference type="Gene3D" id="3.40.50.1820">
    <property type="entry name" value="alpha/beta hydrolase"/>
    <property type="match status" value="1"/>
</dbReference>
<dbReference type="Proteomes" id="UP000553980">
    <property type="component" value="Unassembled WGS sequence"/>
</dbReference>
<dbReference type="InterPro" id="IPR050300">
    <property type="entry name" value="GDXG_lipolytic_enzyme"/>
</dbReference>
<dbReference type="PANTHER" id="PTHR48081:SF8">
    <property type="entry name" value="ALPHA_BETA HYDROLASE FOLD-3 DOMAIN-CONTAINING PROTEIN-RELATED"/>
    <property type="match status" value="1"/>
</dbReference>
<accession>A0A5C5CE88</accession>
<dbReference type="EC" id="3.1.1.-" evidence="4"/>
<evidence type="ECO:0000256" key="1">
    <source>
        <dbReference type="ARBA" id="ARBA00010515"/>
    </source>
</evidence>
<reference evidence="5 6" key="1">
    <citation type="journal article" date="2011" name="Int. J. Syst. Evol. Microbiol.">
        <title>Ochrobactrum pecoris sp. nov., isolated from farm animals.</title>
        <authorList>
            <person name="Kampfer P."/>
            <person name="Huber B."/>
            <person name="Busse H.J."/>
            <person name="Scholz H.C."/>
            <person name="Tomaso H."/>
            <person name="Hotzel H."/>
            <person name="Melzer F."/>
        </authorList>
    </citation>
    <scope>NUCLEOTIDE SEQUENCE [LARGE SCALE GENOMIC DNA]</scope>
    <source>
        <strain evidence="5 6">08RB2639</strain>
    </source>
</reference>